<dbReference type="Proteomes" id="UP000034172">
    <property type="component" value="Unassembled WGS sequence"/>
</dbReference>
<dbReference type="STRING" id="1618392.UW41_C0006G0031"/>
<protein>
    <submittedName>
        <fullName evidence="1">Uncharacterized protein</fullName>
    </submittedName>
</protein>
<evidence type="ECO:0000313" key="1">
    <source>
        <dbReference type="EMBL" id="KKT49463.1"/>
    </source>
</evidence>
<proteinExistence type="predicted"/>
<organism evidence="1 2">
    <name type="scientific">Candidatus Collierbacteria bacterium GW2011_GWC2_44_18</name>
    <dbReference type="NCBI Taxonomy" id="1618392"/>
    <lineage>
        <taxon>Bacteria</taxon>
        <taxon>Candidatus Collieribacteriota</taxon>
    </lineage>
</organism>
<sequence length="178" mass="21656">MNELDRQWVEKVIKANKFVFPGSFEPTEFQKRKIVEFTQEYGSEKVKEIFRDLTDSVNGTGKKKGWKGNFYVVISNFERYSNWNNFINDGRLDKERYQNYLKKKFEAELETAWWKKLEEESTNPFFFGYAGAKKDYKEWLKYRKGDPFYEDFKEQWKDKAWEKSWKNGGEGKFWDITE</sequence>
<evidence type="ECO:0000313" key="2">
    <source>
        <dbReference type="Proteomes" id="UP000034172"/>
    </source>
</evidence>
<name>A0A0G1HS16_9BACT</name>
<accession>A0A0G1HS16</accession>
<gene>
    <name evidence="1" type="ORF">UW41_C0006G0031</name>
</gene>
<reference evidence="1 2" key="1">
    <citation type="journal article" date="2015" name="Nature">
        <title>rRNA introns, odd ribosomes, and small enigmatic genomes across a large radiation of phyla.</title>
        <authorList>
            <person name="Brown C.T."/>
            <person name="Hug L.A."/>
            <person name="Thomas B.C."/>
            <person name="Sharon I."/>
            <person name="Castelle C.J."/>
            <person name="Singh A."/>
            <person name="Wilkins M.J."/>
            <person name="Williams K.H."/>
            <person name="Banfield J.F."/>
        </authorList>
    </citation>
    <scope>NUCLEOTIDE SEQUENCE [LARGE SCALE GENOMIC DNA]</scope>
</reference>
<comment type="caution">
    <text evidence="1">The sequence shown here is derived from an EMBL/GenBank/DDBJ whole genome shotgun (WGS) entry which is preliminary data.</text>
</comment>
<dbReference type="AlphaFoldDB" id="A0A0G1HS16"/>
<dbReference type="EMBL" id="LCIE01000006">
    <property type="protein sequence ID" value="KKT49463.1"/>
    <property type="molecule type" value="Genomic_DNA"/>
</dbReference>